<name>A0A944MGX6_9GAMM</name>
<protein>
    <submittedName>
        <fullName evidence="2">Thioredoxin family protein</fullName>
    </submittedName>
</protein>
<dbReference type="Proteomes" id="UP000770889">
    <property type="component" value="Unassembled WGS sequence"/>
</dbReference>
<dbReference type="InterPro" id="IPR036249">
    <property type="entry name" value="Thioredoxin-like_sf"/>
</dbReference>
<organism evidence="2 3">
    <name type="scientific">Candidatus Thiodiazotropha taylori</name>
    <dbReference type="NCBI Taxonomy" id="2792791"/>
    <lineage>
        <taxon>Bacteria</taxon>
        <taxon>Pseudomonadati</taxon>
        <taxon>Pseudomonadota</taxon>
        <taxon>Gammaproteobacteria</taxon>
        <taxon>Chromatiales</taxon>
        <taxon>Sedimenticolaceae</taxon>
        <taxon>Candidatus Thiodiazotropha</taxon>
    </lineage>
</organism>
<dbReference type="Pfam" id="PF13098">
    <property type="entry name" value="Thioredoxin_2"/>
    <property type="match status" value="1"/>
</dbReference>
<feature type="domain" description="Thioredoxin" evidence="1">
    <location>
        <begin position="27"/>
        <end position="166"/>
    </location>
</feature>
<dbReference type="InterPro" id="IPR013766">
    <property type="entry name" value="Thioredoxin_domain"/>
</dbReference>
<reference evidence="2 3" key="1">
    <citation type="submission" date="2021-05" db="EMBL/GenBank/DDBJ databases">
        <title>Genetic and Functional Diversity in Clade A Lucinid endosymbionts from the Bahamas.</title>
        <authorList>
            <person name="Giani N.M."/>
            <person name="Engel A.S."/>
            <person name="Campbell B.J."/>
        </authorList>
    </citation>
    <scope>NUCLEOTIDE SEQUENCE [LARGE SCALE GENOMIC DNA]</scope>
    <source>
        <strain evidence="2">LUC16012Gg_MoonRockCtena</strain>
    </source>
</reference>
<dbReference type="EMBL" id="JAHHGM010000032">
    <property type="protein sequence ID" value="MBT2991242.1"/>
    <property type="molecule type" value="Genomic_DNA"/>
</dbReference>
<accession>A0A944MGX6</accession>
<dbReference type="PROSITE" id="PS51352">
    <property type="entry name" value="THIOREDOXIN_2"/>
    <property type="match status" value="1"/>
</dbReference>
<evidence type="ECO:0000313" key="3">
    <source>
        <dbReference type="Proteomes" id="UP000770889"/>
    </source>
</evidence>
<dbReference type="Gene3D" id="3.40.30.10">
    <property type="entry name" value="Glutaredoxin"/>
    <property type="match status" value="1"/>
</dbReference>
<dbReference type="SUPFAM" id="SSF52833">
    <property type="entry name" value="Thioredoxin-like"/>
    <property type="match status" value="1"/>
</dbReference>
<evidence type="ECO:0000259" key="1">
    <source>
        <dbReference type="PROSITE" id="PS51352"/>
    </source>
</evidence>
<comment type="caution">
    <text evidence="2">The sequence shown here is derived from an EMBL/GenBank/DDBJ whole genome shotgun (WGS) entry which is preliminary data.</text>
</comment>
<dbReference type="InterPro" id="IPR012336">
    <property type="entry name" value="Thioredoxin-like_fold"/>
</dbReference>
<gene>
    <name evidence="2" type="ORF">KME65_19955</name>
</gene>
<evidence type="ECO:0000313" key="2">
    <source>
        <dbReference type="EMBL" id="MBT2991242.1"/>
    </source>
</evidence>
<proteinExistence type="predicted"/>
<dbReference type="AlphaFoldDB" id="A0A944MGX6"/>
<sequence length="173" mass="19563">MTKNTLQYHAGRALLSVAKTRLCLIYLALLLLLPATSGADAPEGYPFLRFDQAMALSQREAKPLFVYFGRYGCGYCEKTNREAFIDPSVRERYTANYALAYVDAESGRRIRLHSGERITERELGTRYRALVTPVFTFLTPNGDPIYRMIGVQRIEDLIEADEKIQATLSKAAQ</sequence>